<sequence>MEYFIPAWYQNGDWKENEQVWYRARTVTEFDDTVKQIQLFFRKNVAPFKILLLGFSPNFRHFLHRQGVYHAPYWSCFDAMQGITLSDIAIFSFHDLSWPEGVEFIYSPFAVIVRRGVEKYAQIEFAEDGNMFRVDMFQDGERTCSNVYDDRGFISCQIVYRSGVPVREQYFDADGVWKFARYMDDGHVIVNPESSWYCVRTDGGIAHVPYRKPRYDKIDEMIAEVMAESLKTVSDADIFLIAMHPLHAEVLAQTLSQNKTVLSFFGRRLDENGMGEGDAALIAGADAIVADKKATALQIQKQSGLDAAAIRVITPYDSRQEFGNSLHLHVQNILLAVDQIGDADFDQLVVLLADYIQKVNPRARVCLFTRASRYNISGQLMHRARNALRAAGMNPDLAREDEGVTESQIDTQGLAEAVFSVAQCVDEMAVSRTLREQRVLVDLQAVPDQFLQISAMSVGMPQITARETDYIQNGKNGIVLQTLEDLPAALDYYLSSVAHANQAQIASYELGSRFTTGQLVQSWKEVIANIEHQSIAAGPR</sequence>
<protein>
    <submittedName>
        <fullName evidence="1">Accessory Sec system protein Asp1</fullName>
    </submittedName>
</protein>
<keyword evidence="2" id="KW-1185">Reference proteome</keyword>
<dbReference type="AlphaFoldDB" id="A0A7X2NGL6"/>
<dbReference type="RefSeq" id="WP_154576538.1">
    <property type="nucleotide sequence ID" value="NZ_VUMO01000008.1"/>
</dbReference>
<dbReference type="InterPro" id="IPR022372">
    <property type="entry name" value="Accessory_SS_Asp1"/>
</dbReference>
<dbReference type="Proteomes" id="UP000461754">
    <property type="component" value="Unassembled WGS sequence"/>
</dbReference>
<comment type="caution">
    <text evidence="1">The sequence shown here is derived from an EMBL/GenBank/DDBJ whole genome shotgun (WGS) entry which is preliminary data.</text>
</comment>
<dbReference type="GO" id="GO:0015031">
    <property type="term" value="P:protein transport"/>
    <property type="evidence" value="ECO:0007669"/>
    <property type="project" value="InterPro"/>
</dbReference>
<reference evidence="1 2" key="1">
    <citation type="submission" date="2019-08" db="EMBL/GenBank/DDBJ databases">
        <title>In-depth cultivation of the pig gut microbiome towards novel bacterial diversity and tailored functional studies.</title>
        <authorList>
            <person name="Wylensek D."/>
            <person name="Hitch T.C.A."/>
            <person name="Clavel T."/>
        </authorList>
    </citation>
    <scope>NUCLEOTIDE SEQUENCE [LARGE SCALE GENOMIC DNA]</scope>
    <source>
        <strain evidence="1 2">RF-744-FAT-4</strain>
    </source>
</reference>
<gene>
    <name evidence="1" type="primary">asp1</name>
    <name evidence="1" type="ORF">FYJ52_07100</name>
</gene>
<dbReference type="Pfam" id="PF16993">
    <property type="entry name" value="Asp1"/>
    <property type="match status" value="1"/>
</dbReference>
<name>A0A7X2NGL6_9FIRM</name>
<organism evidence="1 2">
    <name type="scientific">Pseudoramibacter porci</name>
    <dbReference type="NCBI Taxonomy" id="2606631"/>
    <lineage>
        <taxon>Bacteria</taxon>
        <taxon>Bacillati</taxon>
        <taxon>Bacillota</taxon>
        <taxon>Clostridia</taxon>
        <taxon>Eubacteriales</taxon>
        <taxon>Eubacteriaceae</taxon>
        <taxon>Pseudoramibacter</taxon>
    </lineage>
</organism>
<accession>A0A7X2NGL6</accession>
<dbReference type="EMBL" id="VUMO01000008">
    <property type="protein sequence ID" value="MSS20160.1"/>
    <property type="molecule type" value="Genomic_DNA"/>
</dbReference>
<evidence type="ECO:0000313" key="1">
    <source>
        <dbReference type="EMBL" id="MSS20160.1"/>
    </source>
</evidence>
<dbReference type="NCBIfam" id="TIGR03713">
    <property type="entry name" value="acc_sec_asp1"/>
    <property type="match status" value="1"/>
</dbReference>
<proteinExistence type="predicted"/>
<evidence type="ECO:0000313" key="2">
    <source>
        <dbReference type="Proteomes" id="UP000461754"/>
    </source>
</evidence>